<evidence type="ECO:0000313" key="4">
    <source>
        <dbReference type="Proteomes" id="UP000029995"/>
    </source>
</evidence>
<gene>
    <name evidence="3" type="ORF">P409_04855</name>
</gene>
<dbReference type="Proteomes" id="UP000029995">
    <property type="component" value="Unassembled WGS sequence"/>
</dbReference>
<dbReference type="GO" id="GO:0071555">
    <property type="term" value="P:cell wall organization"/>
    <property type="evidence" value="ECO:0007669"/>
    <property type="project" value="InterPro"/>
</dbReference>
<dbReference type="SUPFAM" id="SSF49354">
    <property type="entry name" value="PapD-like"/>
    <property type="match status" value="1"/>
</dbReference>
<dbReference type="Pfam" id="PF00345">
    <property type="entry name" value="PapD_N"/>
    <property type="match status" value="1"/>
</dbReference>
<dbReference type="RefSeq" id="WP_034832442.1">
    <property type="nucleotide sequence ID" value="NZ_JANX01000031.1"/>
</dbReference>
<feature type="signal peptide" evidence="1">
    <location>
        <begin position="1"/>
        <end position="17"/>
    </location>
</feature>
<evidence type="ECO:0000313" key="3">
    <source>
        <dbReference type="EMBL" id="KGM35387.1"/>
    </source>
</evidence>
<sequence length="240" mass="25186">MRRLLALLAVVPGLVFATDGRAASLQVSPVSVDLTAPAQASAVNLRNNGDRPVNVQVRVFKWTQSGGDDQLAPATDVVASPPAASLQPGTTYTIRVARTAAPVASGEQTYRLLIDELPEVNVRRPADSVNLVVRYSIPVFFADRAAGAELRWDVRREGGSLVVEATNTGDRHAKIANLTVASPAGRVSFGEGLNGYVLPGSTKRWTASAGAQRIQPGSSVSITAKGDDYAVNQTATVAGR</sequence>
<dbReference type="InterPro" id="IPR050643">
    <property type="entry name" value="Periplasmic_pilus_chap"/>
</dbReference>
<dbReference type="OrthoDB" id="511700at2"/>
<dbReference type="InterPro" id="IPR016147">
    <property type="entry name" value="Pili_assmbl_chaperone_N"/>
</dbReference>
<name>A0A0A0DEJ6_9PROT</name>
<accession>A0A0A0DEJ6</accession>
<keyword evidence="1" id="KW-0732">Signal</keyword>
<comment type="caution">
    <text evidence="3">The sequence shown here is derived from an EMBL/GenBank/DDBJ whole genome shotgun (WGS) entry which is preliminary data.</text>
</comment>
<reference evidence="3 4" key="1">
    <citation type="submission" date="2014-01" db="EMBL/GenBank/DDBJ databases">
        <title>Genome sequence determination for a cystic fibrosis isolate, Inquilinus limosus.</title>
        <authorList>
            <person name="Pino M."/>
            <person name="Di Conza J."/>
            <person name="Gutkind G."/>
        </authorList>
    </citation>
    <scope>NUCLEOTIDE SEQUENCE [LARGE SCALE GENOMIC DNA]</scope>
    <source>
        <strain evidence="3 4">MP06</strain>
    </source>
</reference>
<dbReference type="InterPro" id="IPR008962">
    <property type="entry name" value="PapD-like_sf"/>
</dbReference>
<evidence type="ECO:0000259" key="2">
    <source>
        <dbReference type="Pfam" id="PF00345"/>
    </source>
</evidence>
<dbReference type="InterPro" id="IPR013783">
    <property type="entry name" value="Ig-like_fold"/>
</dbReference>
<evidence type="ECO:0000256" key="1">
    <source>
        <dbReference type="SAM" id="SignalP"/>
    </source>
</evidence>
<feature type="chain" id="PRO_5001968361" description="Pili assembly chaperone N-terminal domain-containing protein" evidence="1">
    <location>
        <begin position="18"/>
        <end position="240"/>
    </location>
</feature>
<dbReference type="Gene3D" id="2.60.40.10">
    <property type="entry name" value="Immunoglobulins"/>
    <property type="match status" value="2"/>
</dbReference>
<dbReference type="EMBL" id="JANX01000031">
    <property type="protein sequence ID" value="KGM35387.1"/>
    <property type="molecule type" value="Genomic_DNA"/>
</dbReference>
<dbReference type="PANTHER" id="PTHR30251:SF4">
    <property type="entry name" value="SLR1668 PROTEIN"/>
    <property type="match status" value="1"/>
</dbReference>
<dbReference type="PANTHER" id="PTHR30251">
    <property type="entry name" value="PILUS ASSEMBLY CHAPERONE"/>
    <property type="match status" value="1"/>
</dbReference>
<protein>
    <recommendedName>
        <fullName evidence="2">Pili assembly chaperone N-terminal domain-containing protein</fullName>
    </recommendedName>
</protein>
<proteinExistence type="predicted"/>
<organism evidence="3 4">
    <name type="scientific">Inquilinus limosus MP06</name>
    <dbReference type="NCBI Taxonomy" id="1398085"/>
    <lineage>
        <taxon>Bacteria</taxon>
        <taxon>Pseudomonadati</taxon>
        <taxon>Pseudomonadota</taxon>
        <taxon>Alphaproteobacteria</taxon>
        <taxon>Rhodospirillales</taxon>
        <taxon>Rhodospirillaceae</taxon>
        <taxon>Inquilinus</taxon>
    </lineage>
</organism>
<dbReference type="GO" id="GO:0030288">
    <property type="term" value="C:outer membrane-bounded periplasmic space"/>
    <property type="evidence" value="ECO:0007669"/>
    <property type="project" value="InterPro"/>
</dbReference>
<dbReference type="AlphaFoldDB" id="A0A0A0DEJ6"/>
<feature type="domain" description="Pili assembly chaperone N-terminal" evidence="2">
    <location>
        <begin position="25"/>
        <end position="141"/>
    </location>
</feature>